<accession>A0A7J5DK31</accession>
<proteinExistence type="inferred from homology"/>
<dbReference type="InterPro" id="IPR037459">
    <property type="entry name" value="RhgT-like"/>
</dbReference>
<evidence type="ECO:0000259" key="3">
    <source>
        <dbReference type="Pfam" id="PF13472"/>
    </source>
</evidence>
<dbReference type="GO" id="GO:0016787">
    <property type="term" value="F:hydrolase activity"/>
    <property type="evidence" value="ECO:0007669"/>
    <property type="project" value="UniProtKB-KW"/>
</dbReference>
<dbReference type="Proteomes" id="UP000442990">
    <property type="component" value="Unassembled WGS sequence"/>
</dbReference>
<evidence type="ECO:0000256" key="2">
    <source>
        <dbReference type="ARBA" id="ARBA00022801"/>
    </source>
</evidence>
<reference evidence="4 5" key="1">
    <citation type="submission" date="2019-09" db="EMBL/GenBank/DDBJ databases">
        <title>Isolation and identification of active actinomycetes.</title>
        <authorList>
            <person name="Yu Z."/>
            <person name="Han C."/>
            <person name="Yu B."/>
        </authorList>
    </citation>
    <scope>NUCLEOTIDE SEQUENCE [LARGE SCALE GENOMIC DNA]</scope>
    <source>
        <strain evidence="4 5">NEAU-H2</strain>
    </source>
</reference>
<dbReference type="InterPro" id="IPR013830">
    <property type="entry name" value="SGNH_hydro"/>
</dbReference>
<feature type="domain" description="SGNH hydrolase-type esterase" evidence="3">
    <location>
        <begin position="7"/>
        <end position="183"/>
    </location>
</feature>
<dbReference type="SUPFAM" id="SSF52266">
    <property type="entry name" value="SGNH hydrolase"/>
    <property type="match status" value="1"/>
</dbReference>
<evidence type="ECO:0000256" key="1">
    <source>
        <dbReference type="ARBA" id="ARBA00008668"/>
    </source>
</evidence>
<dbReference type="EMBL" id="WBKG01000005">
    <property type="protein sequence ID" value="KAB1989062.1"/>
    <property type="molecule type" value="Genomic_DNA"/>
</dbReference>
<evidence type="ECO:0000313" key="5">
    <source>
        <dbReference type="Proteomes" id="UP000442990"/>
    </source>
</evidence>
<comment type="similarity">
    <text evidence="1">Belongs to the 'GDSL' lipolytic enzyme family.</text>
</comment>
<evidence type="ECO:0000313" key="4">
    <source>
        <dbReference type="EMBL" id="KAB1989062.1"/>
    </source>
</evidence>
<dbReference type="InterPro" id="IPR036514">
    <property type="entry name" value="SGNH_hydro_sf"/>
</dbReference>
<dbReference type="PANTHER" id="PTHR43695">
    <property type="entry name" value="PUTATIVE (AFU_ORTHOLOGUE AFUA_2G17250)-RELATED"/>
    <property type="match status" value="1"/>
</dbReference>
<dbReference type="Pfam" id="PF13472">
    <property type="entry name" value="Lipase_GDSL_2"/>
    <property type="match status" value="1"/>
</dbReference>
<dbReference type="PANTHER" id="PTHR43695:SF1">
    <property type="entry name" value="RHAMNOGALACTURONAN ACETYLESTERASE"/>
    <property type="match status" value="1"/>
</dbReference>
<keyword evidence="2" id="KW-0378">Hydrolase</keyword>
<dbReference type="RefSeq" id="WP_151468611.1">
    <property type="nucleotide sequence ID" value="NZ_WBKG01000005.1"/>
</dbReference>
<keyword evidence="5" id="KW-1185">Reference proteome</keyword>
<organism evidence="4 5">
    <name type="scientific">Streptomyces triticiradicis</name>
    <dbReference type="NCBI Taxonomy" id="2651189"/>
    <lineage>
        <taxon>Bacteria</taxon>
        <taxon>Bacillati</taxon>
        <taxon>Actinomycetota</taxon>
        <taxon>Actinomycetes</taxon>
        <taxon>Kitasatosporales</taxon>
        <taxon>Streptomycetaceae</taxon>
        <taxon>Streptomyces</taxon>
    </lineage>
</organism>
<sequence>MSKICILGNSVAAPRTEKEAPLAGWGQYLGEFLGEGHEVRNYARDAMTLRSYFGKRFTTLLNLLSPGDLVLIAFGHDEQRVNQLNRYHAPREYQEYLRLYVEAIKSAGAVPVLVTPAARCSFDEAGNVVDTHGGYTELTREAAAETGAALLDMAAFTTSMLTELGSTRARRMYRWLDPGEHPNHPDGIIDARHFGELGAREVARRTAAALREIPGLPGDLVDQLLLTPGESPEPLTEFSVSHPEAALDILPTLPDRPVFTSPDPGQFVGAQREFAGKAPAGTDYVLFYEEGRYLGGTAVSASGTWQWRRVAVWPDGPHRVEALAVTGNAVSRRSELEFEVIERLAAPRIVSPEPDAWTGSRPGFSGRASLGTSKVMVLEQGRVIAEAPVKRDGTWQVTHAHDWRPGTHTVEFVAVFGAVRSASASRTLRVRGIPEDSWLHTSLESRETCSGACEHYPAMPTW</sequence>
<dbReference type="AlphaFoldDB" id="A0A7J5DK31"/>
<name>A0A7J5DK31_9ACTN</name>
<comment type="caution">
    <text evidence="4">The sequence shown here is derived from an EMBL/GenBank/DDBJ whole genome shotgun (WGS) entry which is preliminary data.</text>
</comment>
<gene>
    <name evidence="4" type="ORF">F8144_08350</name>
</gene>
<protein>
    <recommendedName>
        <fullName evidence="3">SGNH hydrolase-type esterase domain-containing protein</fullName>
    </recommendedName>
</protein>
<dbReference type="Gene3D" id="3.40.50.1110">
    <property type="entry name" value="SGNH hydrolase"/>
    <property type="match status" value="1"/>
</dbReference>